<feature type="transmembrane region" description="Helical" evidence="6">
    <location>
        <begin position="232"/>
        <end position="254"/>
    </location>
</feature>
<name>A0A6V8SKI7_9CLOT</name>
<feature type="transmembrane region" description="Helical" evidence="6">
    <location>
        <begin position="188"/>
        <end position="211"/>
    </location>
</feature>
<feature type="transmembrane region" description="Helical" evidence="6">
    <location>
        <begin position="266"/>
        <end position="291"/>
    </location>
</feature>
<feature type="transmembrane region" description="Helical" evidence="6">
    <location>
        <begin position="303"/>
        <end position="320"/>
    </location>
</feature>
<dbReference type="InterPro" id="IPR013525">
    <property type="entry name" value="ABC2_TM"/>
</dbReference>
<sequence length="386" mass="42973">MNILYIALNTIKRNLRDKKALLSSILMPILMIIILGTALNSRFQSTELDKLDICYLNLDSGTLGKEFDRFLEDEEIKEILNVKVVTSIEEGEKLVNDKKAVSLLLVPQDYSEKTEDGKEATIEIYNTKYADFKNTIVENIVDAYNSAGNTIMAIAKLNSSNSLSYTRYKAVDESVLSTEGNSPRGIDYYAVAMLVLAIMSSAGFAGDVISEDYFYDVSVRIKSTPIKSYERLIGKIIGCVFDIFIKAVIIIVFSKFVYKVNWGNNFGMIAIIVISAAVFSTVFGMFVAMVVGNGSKASGILNILNNVFTFGAGGYAVLLTRELGESVMMHLSPNFYPQAALFNVIYSNNYSVNIHFFNTFGYISMLWAAAVLLFIGFITVERRRVR</sequence>
<dbReference type="GO" id="GO:0005886">
    <property type="term" value="C:plasma membrane"/>
    <property type="evidence" value="ECO:0007669"/>
    <property type="project" value="UniProtKB-SubCell"/>
</dbReference>
<accession>A0A6V8SKI7</accession>
<evidence type="ECO:0000256" key="5">
    <source>
        <dbReference type="ARBA" id="ARBA00023136"/>
    </source>
</evidence>
<keyword evidence="9" id="KW-1185">Reference proteome</keyword>
<protein>
    <submittedName>
        <fullName evidence="8">Linearmycin resistance permease protein LnrM</fullName>
    </submittedName>
</protein>
<dbReference type="PANTHER" id="PTHR30294">
    <property type="entry name" value="MEMBRANE COMPONENT OF ABC TRANSPORTER YHHJ-RELATED"/>
    <property type="match status" value="1"/>
</dbReference>
<dbReference type="Proteomes" id="UP000580568">
    <property type="component" value="Unassembled WGS sequence"/>
</dbReference>
<feature type="domain" description="ABC-2 type transporter transmembrane" evidence="7">
    <location>
        <begin position="20"/>
        <end position="377"/>
    </location>
</feature>
<reference evidence="8 9" key="1">
    <citation type="submission" date="2020-07" db="EMBL/GenBank/DDBJ databases">
        <title>A new beta-1,3-glucan-decomposing anaerobic bacterium isolated from anoxic soil subjected to biological soil disinfestation.</title>
        <authorList>
            <person name="Ueki A."/>
            <person name="Tonouchi A."/>
        </authorList>
    </citation>
    <scope>NUCLEOTIDE SEQUENCE [LARGE SCALE GENOMIC DNA]</scope>
    <source>
        <strain evidence="8 9">TW1</strain>
    </source>
</reference>
<dbReference type="PANTHER" id="PTHR30294:SF48">
    <property type="entry name" value="LINEARMYCIN RESISTANCE PERMEASE PROTEIN LNRM"/>
    <property type="match status" value="1"/>
</dbReference>
<feature type="transmembrane region" description="Helical" evidence="6">
    <location>
        <begin position="20"/>
        <end position="39"/>
    </location>
</feature>
<organism evidence="8 9">
    <name type="scientific">Clostridium fungisolvens</name>
    <dbReference type="NCBI Taxonomy" id="1604897"/>
    <lineage>
        <taxon>Bacteria</taxon>
        <taxon>Bacillati</taxon>
        <taxon>Bacillota</taxon>
        <taxon>Clostridia</taxon>
        <taxon>Eubacteriales</taxon>
        <taxon>Clostridiaceae</taxon>
        <taxon>Clostridium</taxon>
    </lineage>
</organism>
<evidence type="ECO:0000256" key="1">
    <source>
        <dbReference type="ARBA" id="ARBA00004651"/>
    </source>
</evidence>
<dbReference type="GO" id="GO:0140359">
    <property type="term" value="F:ABC-type transporter activity"/>
    <property type="evidence" value="ECO:0007669"/>
    <property type="project" value="InterPro"/>
</dbReference>
<dbReference type="Pfam" id="PF12698">
    <property type="entry name" value="ABC2_membrane_3"/>
    <property type="match status" value="1"/>
</dbReference>
<dbReference type="EMBL" id="BLZR01000001">
    <property type="protein sequence ID" value="GFP75413.1"/>
    <property type="molecule type" value="Genomic_DNA"/>
</dbReference>
<keyword evidence="3 6" id="KW-0812">Transmembrane</keyword>
<feature type="transmembrane region" description="Helical" evidence="6">
    <location>
        <begin position="360"/>
        <end position="380"/>
    </location>
</feature>
<evidence type="ECO:0000256" key="6">
    <source>
        <dbReference type="SAM" id="Phobius"/>
    </source>
</evidence>
<keyword evidence="5 6" id="KW-0472">Membrane</keyword>
<comment type="caution">
    <text evidence="8">The sequence shown here is derived from an EMBL/GenBank/DDBJ whole genome shotgun (WGS) entry which is preliminary data.</text>
</comment>
<comment type="subcellular location">
    <subcellularLocation>
        <location evidence="1">Cell membrane</location>
        <topology evidence="1">Multi-pass membrane protein</topology>
    </subcellularLocation>
</comment>
<evidence type="ECO:0000313" key="9">
    <source>
        <dbReference type="Proteomes" id="UP000580568"/>
    </source>
</evidence>
<keyword evidence="4 6" id="KW-1133">Transmembrane helix</keyword>
<dbReference type="AlphaFoldDB" id="A0A6V8SKI7"/>
<evidence type="ECO:0000256" key="4">
    <source>
        <dbReference type="ARBA" id="ARBA00022989"/>
    </source>
</evidence>
<keyword evidence="2" id="KW-1003">Cell membrane</keyword>
<evidence type="ECO:0000256" key="3">
    <source>
        <dbReference type="ARBA" id="ARBA00022692"/>
    </source>
</evidence>
<proteinExistence type="predicted"/>
<dbReference type="InterPro" id="IPR051449">
    <property type="entry name" value="ABC-2_transporter_component"/>
</dbReference>
<evidence type="ECO:0000256" key="2">
    <source>
        <dbReference type="ARBA" id="ARBA00022475"/>
    </source>
</evidence>
<evidence type="ECO:0000259" key="7">
    <source>
        <dbReference type="Pfam" id="PF12698"/>
    </source>
</evidence>
<dbReference type="Gene3D" id="3.40.1710.10">
    <property type="entry name" value="abc type-2 transporter like domain"/>
    <property type="match status" value="1"/>
</dbReference>
<gene>
    <name evidence="8" type="ORF">bsdtw1_01493</name>
</gene>
<evidence type="ECO:0000313" key="8">
    <source>
        <dbReference type="EMBL" id="GFP75413.1"/>
    </source>
</evidence>
<dbReference type="RefSeq" id="WP_183276918.1">
    <property type="nucleotide sequence ID" value="NZ_BLZR01000001.1"/>
</dbReference>